<dbReference type="InterPro" id="IPR039426">
    <property type="entry name" value="TonB-dep_rcpt-like"/>
</dbReference>
<keyword evidence="4 10" id="KW-0812">Transmembrane</keyword>
<evidence type="ECO:0000256" key="8">
    <source>
        <dbReference type="ARBA" id="ARBA00023170"/>
    </source>
</evidence>
<evidence type="ECO:0000256" key="4">
    <source>
        <dbReference type="ARBA" id="ARBA00022692"/>
    </source>
</evidence>
<dbReference type="Gene3D" id="2.40.170.20">
    <property type="entry name" value="TonB-dependent receptor, beta-barrel domain"/>
    <property type="match status" value="1"/>
</dbReference>
<keyword evidence="6 11" id="KW-0798">TonB box</keyword>
<dbReference type="Gene3D" id="2.60.40.1120">
    <property type="entry name" value="Carboxypeptidase-like, regulatory domain"/>
    <property type="match status" value="1"/>
</dbReference>
<dbReference type="Proteomes" id="UP000244956">
    <property type="component" value="Unassembled WGS sequence"/>
</dbReference>
<evidence type="ECO:0000256" key="2">
    <source>
        <dbReference type="ARBA" id="ARBA00022448"/>
    </source>
</evidence>
<dbReference type="EMBL" id="QEWP01000015">
    <property type="protein sequence ID" value="PWD98425.1"/>
    <property type="molecule type" value="Genomic_DNA"/>
</dbReference>
<comment type="subcellular location">
    <subcellularLocation>
        <location evidence="1 10">Cell outer membrane</location>
        <topology evidence="1 10">Multi-pass membrane protein</topology>
    </subcellularLocation>
</comment>
<keyword evidence="3 10" id="KW-1134">Transmembrane beta strand</keyword>
<keyword evidence="7 10" id="KW-0472">Membrane</keyword>
<dbReference type="PANTHER" id="PTHR30069:SF29">
    <property type="entry name" value="HEMOGLOBIN AND HEMOGLOBIN-HAPTOGLOBIN-BINDING PROTEIN 1-RELATED"/>
    <property type="match status" value="1"/>
</dbReference>
<evidence type="ECO:0000259" key="14">
    <source>
        <dbReference type="Pfam" id="PF07715"/>
    </source>
</evidence>
<name>A0A2U2B5U1_9BACT</name>
<reference evidence="15 16" key="1">
    <citation type="submission" date="2018-05" db="EMBL/GenBank/DDBJ databases">
        <title>Marinilabilia rubrum sp. nov., isolated from saltern sediment.</title>
        <authorList>
            <person name="Zhang R."/>
        </authorList>
    </citation>
    <scope>NUCLEOTIDE SEQUENCE [LARGE SCALE GENOMIC DNA]</scope>
    <source>
        <strain evidence="15 16">WTE16</strain>
    </source>
</reference>
<feature type="domain" description="TonB-dependent receptor plug" evidence="14">
    <location>
        <begin position="122"/>
        <end position="225"/>
    </location>
</feature>
<accession>A0A2U2B5U1</accession>
<keyword evidence="2 10" id="KW-0813">Transport</keyword>
<dbReference type="Gene3D" id="2.170.130.10">
    <property type="entry name" value="TonB-dependent receptor, plug domain"/>
    <property type="match status" value="1"/>
</dbReference>
<dbReference type="PROSITE" id="PS52016">
    <property type="entry name" value="TONB_DEPENDENT_REC_3"/>
    <property type="match status" value="1"/>
</dbReference>
<dbReference type="AlphaFoldDB" id="A0A2U2B5U1"/>
<comment type="caution">
    <text evidence="15">The sequence shown here is derived from an EMBL/GenBank/DDBJ whole genome shotgun (WGS) entry which is preliminary data.</text>
</comment>
<sequence length="726" mass="81273">MQKFIVLCSALFFGAFFSYSLAQKVSLSGTIYDDSGQPLRGAHVYLQGTNIGTATNNKGNYILQNLKPAGYVLNVSFSGFKHVKDSITLTSGSNKHDYQLNESVNGLGEVVITGTGTPHHLKNAPVPTELLTSKAISSVGANDFTELMMALSPSFDFNPGTMGAFMTINGLRNDFIVVLINGRRTYGDMGGNSDLSRINPENIERIEILKGAASLLYGSDAIAGVVNIITKESRQNIHISNTTRLGFYNTWQQNNTIDFNLGKVSTHTSFSRKSSDGWQLSRYEEDEGALIETDEKAQKAYDDYTLRQEIVFKATEKLSFYVDGSAYEKDMYRERSVAGFGYNFEDYTYGAGARYLLKDKDYIFADYHHDQYLYYYKYNQDNNGFEKGDKSRNNDQRLDNLRLKYVSQLSANNRLTLGLDYLKEQMFSDGRVIEGEASANALAAYVQDEITFFEALDIVAGLRYVKHKEFGSAFTPKMSILYSPGNFNLRGTYGLGYKAPTLKELYYHYEKRGRLYLGNPDLDPQTSTYTSFGVEYDKSGLSFSVTGYRNDVNDLIDYQVINPESGDKENGINIRKKHFNIEEARSQGVDVLMNLKAGYGFTIGGGYSYVDAGNLTTDEGLEGVAEHYGNVRLLYDYGRPGYYLNISFTGRLQDDKYYDDGNAMGYAVWDLTSNHTFTKIGDFTFALTAGIDNIFGFVDDSPFGGHYGTLTPGRTLFIKLKVNFSK</sequence>
<evidence type="ECO:0000256" key="3">
    <source>
        <dbReference type="ARBA" id="ARBA00022452"/>
    </source>
</evidence>
<keyword evidence="5 12" id="KW-0732">Signal</keyword>
<dbReference type="Pfam" id="PF07715">
    <property type="entry name" value="Plug"/>
    <property type="match status" value="1"/>
</dbReference>
<proteinExistence type="inferred from homology"/>
<evidence type="ECO:0000256" key="7">
    <source>
        <dbReference type="ARBA" id="ARBA00023136"/>
    </source>
</evidence>
<dbReference type="Pfam" id="PF13715">
    <property type="entry name" value="CarbopepD_reg_2"/>
    <property type="match status" value="1"/>
</dbReference>
<comment type="similarity">
    <text evidence="10 11">Belongs to the TonB-dependent receptor family.</text>
</comment>
<evidence type="ECO:0000313" key="15">
    <source>
        <dbReference type="EMBL" id="PWD98425.1"/>
    </source>
</evidence>
<evidence type="ECO:0000256" key="11">
    <source>
        <dbReference type="RuleBase" id="RU003357"/>
    </source>
</evidence>
<dbReference type="Pfam" id="PF00593">
    <property type="entry name" value="TonB_dep_Rec_b-barrel"/>
    <property type="match status" value="1"/>
</dbReference>
<dbReference type="SUPFAM" id="SSF56935">
    <property type="entry name" value="Porins"/>
    <property type="match status" value="1"/>
</dbReference>
<evidence type="ECO:0000256" key="10">
    <source>
        <dbReference type="PROSITE-ProRule" id="PRU01360"/>
    </source>
</evidence>
<protein>
    <submittedName>
        <fullName evidence="15">TonB-dependent receptor</fullName>
    </submittedName>
</protein>
<evidence type="ECO:0000256" key="12">
    <source>
        <dbReference type="SAM" id="SignalP"/>
    </source>
</evidence>
<dbReference type="RefSeq" id="WP_109265486.1">
    <property type="nucleotide sequence ID" value="NZ_QEWP01000015.1"/>
</dbReference>
<evidence type="ECO:0000256" key="1">
    <source>
        <dbReference type="ARBA" id="ARBA00004571"/>
    </source>
</evidence>
<dbReference type="SUPFAM" id="SSF49464">
    <property type="entry name" value="Carboxypeptidase regulatory domain-like"/>
    <property type="match status" value="1"/>
</dbReference>
<feature type="domain" description="TonB-dependent receptor-like beta-barrel" evidence="13">
    <location>
        <begin position="316"/>
        <end position="694"/>
    </location>
</feature>
<keyword evidence="8 15" id="KW-0675">Receptor</keyword>
<gene>
    <name evidence="15" type="ORF">DDZ16_15975</name>
</gene>
<evidence type="ECO:0000256" key="5">
    <source>
        <dbReference type="ARBA" id="ARBA00022729"/>
    </source>
</evidence>
<dbReference type="PANTHER" id="PTHR30069">
    <property type="entry name" value="TONB-DEPENDENT OUTER MEMBRANE RECEPTOR"/>
    <property type="match status" value="1"/>
</dbReference>
<dbReference type="GO" id="GO:0015344">
    <property type="term" value="F:siderophore uptake transmembrane transporter activity"/>
    <property type="evidence" value="ECO:0007669"/>
    <property type="project" value="TreeGrafter"/>
</dbReference>
<keyword evidence="16" id="KW-1185">Reference proteome</keyword>
<dbReference type="InterPro" id="IPR037066">
    <property type="entry name" value="Plug_dom_sf"/>
</dbReference>
<dbReference type="InterPro" id="IPR036942">
    <property type="entry name" value="Beta-barrel_TonB_sf"/>
</dbReference>
<dbReference type="CDD" id="cd01347">
    <property type="entry name" value="ligand_gated_channel"/>
    <property type="match status" value="1"/>
</dbReference>
<dbReference type="OrthoDB" id="9764669at2"/>
<evidence type="ECO:0000259" key="13">
    <source>
        <dbReference type="Pfam" id="PF00593"/>
    </source>
</evidence>
<feature type="chain" id="PRO_5015582731" evidence="12">
    <location>
        <begin position="23"/>
        <end position="726"/>
    </location>
</feature>
<dbReference type="InterPro" id="IPR012910">
    <property type="entry name" value="Plug_dom"/>
</dbReference>
<evidence type="ECO:0000313" key="16">
    <source>
        <dbReference type="Proteomes" id="UP000244956"/>
    </source>
</evidence>
<keyword evidence="9 10" id="KW-0998">Cell outer membrane</keyword>
<dbReference type="InterPro" id="IPR000531">
    <property type="entry name" value="Beta-barrel_TonB"/>
</dbReference>
<dbReference type="GO" id="GO:0044718">
    <property type="term" value="P:siderophore transmembrane transport"/>
    <property type="evidence" value="ECO:0007669"/>
    <property type="project" value="TreeGrafter"/>
</dbReference>
<evidence type="ECO:0000256" key="6">
    <source>
        <dbReference type="ARBA" id="ARBA00023077"/>
    </source>
</evidence>
<evidence type="ECO:0000256" key="9">
    <source>
        <dbReference type="ARBA" id="ARBA00023237"/>
    </source>
</evidence>
<dbReference type="GO" id="GO:0009279">
    <property type="term" value="C:cell outer membrane"/>
    <property type="evidence" value="ECO:0007669"/>
    <property type="project" value="UniProtKB-SubCell"/>
</dbReference>
<organism evidence="15 16">
    <name type="scientific">Marinilabilia rubra</name>
    <dbReference type="NCBI Taxonomy" id="2162893"/>
    <lineage>
        <taxon>Bacteria</taxon>
        <taxon>Pseudomonadati</taxon>
        <taxon>Bacteroidota</taxon>
        <taxon>Bacteroidia</taxon>
        <taxon>Marinilabiliales</taxon>
        <taxon>Marinilabiliaceae</taxon>
        <taxon>Marinilabilia</taxon>
    </lineage>
</organism>
<dbReference type="InterPro" id="IPR008969">
    <property type="entry name" value="CarboxyPept-like_regulatory"/>
</dbReference>
<feature type="signal peptide" evidence="12">
    <location>
        <begin position="1"/>
        <end position="22"/>
    </location>
</feature>